<evidence type="ECO:0000256" key="4">
    <source>
        <dbReference type="ARBA" id="ARBA00022448"/>
    </source>
</evidence>
<evidence type="ECO:0000256" key="2">
    <source>
        <dbReference type="ARBA" id="ARBA00007991"/>
    </source>
</evidence>
<reference evidence="10" key="1">
    <citation type="journal article" date="2014" name="Proc. Natl. Acad. Sci. U.S.A.">
        <title>Extensive sampling of basidiomycete genomes demonstrates inadequacy of the white-rot/brown-rot paradigm for wood decay fungi.</title>
        <authorList>
            <person name="Riley R."/>
            <person name="Salamov A.A."/>
            <person name="Brown D.W."/>
            <person name="Nagy L.G."/>
            <person name="Floudas D."/>
            <person name="Held B.W."/>
            <person name="Levasseur A."/>
            <person name="Lombard V."/>
            <person name="Morin E."/>
            <person name="Otillar R."/>
            <person name="Lindquist E.A."/>
            <person name="Sun H."/>
            <person name="LaButti K.M."/>
            <person name="Schmutz J."/>
            <person name="Jabbour D."/>
            <person name="Luo H."/>
            <person name="Baker S.E."/>
            <person name="Pisabarro A.G."/>
            <person name="Walton J.D."/>
            <person name="Blanchette R.A."/>
            <person name="Henrissat B."/>
            <person name="Martin F."/>
            <person name="Cullen D."/>
            <person name="Hibbett D.S."/>
            <person name="Grigoriev I.V."/>
        </authorList>
    </citation>
    <scope>NUCLEOTIDE SEQUENCE [LARGE SCALE GENOMIC DNA]</scope>
    <source>
        <strain evidence="10">MUCL 33604</strain>
    </source>
</reference>
<dbReference type="InterPro" id="IPR011989">
    <property type="entry name" value="ARM-like"/>
</dbReference>
<feature type="domain" description="Exportin-1/Importin-beta-like" evidence="8">
    <location>
        <begin position="117"/>
        <end position="252"/>
    </location>
</feature>
<keyword evidence="5" id="KW-0677">Repeat</keyword>
<proteinExistence type="inferred from homology"/>
<dbReference type="PANTHER" id="PTHR12363:SF33">
    <property type="entry name" value="IMPORTIN-13"/>
    <property type="match status" value="1"/>
</dbReference>
<dbReference type="AlphaFoldDB" id="A0A067PMP9"/>
<keyword evidence="6" id="KW-0539">Nucleus</keyword>
<evidence type="ECO:0000256" key="6">
    <source>
        <dbReference type="ARBA" id="ARBA00023242"/>
    </source>
</evidence>
<dbReference type="GO" id="GO:0006606">
    <property type="term" value="P:protein import into nucleus"/>
    <property type="evidence" value="ECO:0007669"/>
    <property type="project" value="TreeGrafter"/>
</dbReference>
<dbReference type="Pfam" id="PF18806">
    <property type="entry name" value="Importin_rep_3"/>
    <property type="match status" value="1"/>
</dbReference>
<dbReference type="HOGENOM" id="CLU_005996_3_0_1"/>
<sequence length="1175" mass="127454">MSVGGSVAPFLPVLSPSDIQQAAHLINQVYSPLPPSTLRALQQSLFDIQRKVEAWGLVVPLLEWEGEGNANVQFFGAHTLQVKIARDWDQFPQEHAEKLKEVLVELTGRAIRAGRNKVILRKLFVSLTSLALKLTPLQPSLWPDWIISSVSSLSNDYGAKQELALEFLEICAEEVDGADLLGGQKIRMQQTLKDAIPLVTQLITAAIVRARQSSSATDGKELEAAMKCLEAWVGVMTASDITPLIPPLITLLTPTQTPQPTPAFLSPPSFPSPVSPPLEFSEKNFIPASSALSEILSNSPLSDGSGRRTLSEPLLGWVERWGGRVVGGVRESGFVDPVAHSYCKLLVALGDHSTSYIAANIASPTLVDPAALVPSLPVTQVGDGGVVGGISGSSTPIWGNSSLPPPVSFDFGSGSGSGAGAGFLAPPTFPQNQQVTPEPKPKSTLIQTYLHHLLSFTSLPGFYGVDEEESEMTLGFWYLFQEALWGVQWGGEGSGDEEGEGVGVVDADDKVWDWGVEVRDKDKDEGWGVPGGCRQEEVKSEKEMEREREREKAEKDLWRVAKAVYGELVGVLRRKCVWPGRDEVAGWAKDQREKFQVYRRDVGDTLINAYYILRNDMLAFYVNDVVERLNGMRGDEGWEEIEATLHCIMSIQEAVPMDEPDNPHLVRVFGPEVLGRLPTSGHHRVRRTMVGLIGNYSSWFTCLPPTPPSNPSLLMNAISYVVSALPEQALCLHAANALRDLCDANRAALAPHVGAFGELHAGLNGIPDTEKSKVLQSIASVIQGLLPEEEIAPVEAIVSPVVSRLFGALQSSTQLPEEARSLAIQQLQALSGVAKGLTNGTDALLADEDVEKLHVERMDRARGDERMVKLREAILGAIRGCVELMSTDAGVSEALSDLFKSITSLPFDMTLLSLPAGPLLELLCLAAQRQLTAVWLSLASMLFVQLDPPSPVTLKSAVSPENWAVVTSALPVLLQISLSALGQEGAMESNPDIAQAFFGCMDTIAAHFIEAFYRLPPGAFDALMRCTIKALSLQERYSLVSACTFLISLVNRTTRSDDLGDAREILVQGHGKAIMRSLLFGFAGIAPRTATPNLYELLSTLLARCPTESRAWIHEIILADDFIPSKASREAKEKFVKAVAGSRSMKRTKEAAQEFTLVARGLEGSSFGYTSVVNM</sequence>
<dbReference type="Pfam" id="PF18773">
    <property type="entry name" value="Importin_rep"/>
    <property type="match status" value="1"/>
</dbReference>
<dbReference type="Gene3D" id="1.25.10.10">
    <property type="entry name" value="Leucine-rich Repeat Variant"/>
    <property type="match status" value="2"/>
</dbReference>
<evidence type="ECO:0000256" key="7">
    <source>
        <dbReference type="SAM" id="MobiDB-lite"/>
    </source>
</evidence>
<dbReference type="InterPro" id="IPR016024">
    <property type="entry name" value="ARM-type_fold"/>
</dbReference>
<dbReference type="InterPro" id="IPR040709">
    <property type="entry name" value="Importin_rep_1"/>
</dbReference>
<dbReference type="SUPFAM" id="SSF48371">
    <property type="entry name" value="ARM repeat"/>
    <property type="match status" value="1"/>
</dbReference>
<dbReference type="Proteomes" id="UP000027265">
    <property type="component" value="Unassembled WGS sequence"/>
</dbReference>
<accession>A0A067PMP9</accession>
<keyword evidence="10" id="KW-1185">Reference proteome</keyword>
<dbReference type="Pfam" id="PF08389">
    <property type="entry name" value="Xpo1"/>
    <property type="match status" value="1"/>
</dbReference>
<dbReference type="GO" id="GO:0005634">
    <property type="term" value="C:nucleus"/>
    <property type="evidence" value="ECO:0007669"/>
    <property type="project" value="UniProtKB-SubCell"/>
</dbReference>
<dbReference type="InterPro" id="IPR013598">
    <property type="entry name" value="Exportin-1/Importin-b-like"/>
</dbReference>
<dbReference type="PANTHER" id="PTHR12363">
    <property type="entry name" value="TRANSPORTIN 3 AND IMPORTIN 13"/>
    <property type="match status" value="1"/>
</dbReference>
<dbReference type="InterPro" id="IPR040520">
    <property type="entry name" value="Importin_rep_3"/>
</dbReference>
<dbReference type="STRING" id="933084.A0A067PMP9"/>
<protein>
    <recommendedName>
        <fullName evidence="3">Importin-13</fullName>
    </recommendedName>
</protein>
<feature type="region of interest" description="Disordered" evidence="7">
    <location>
        <begin position="525"/>
        <end position="546"/>
    </location>
</feature>
<dbReference type="GO" id="GO:0005737">
    <property type="term" value="C:cytoplasm"/>
    <property type="evidence" value="ECO:0007669"/>
    <property type="project" value="TreeGrafter"/>
</dbReference>
<name>A0A067PMP9_9AGAM</name>
<evidence type="ECO:0000256" key="3">
    <source>
        <dbReference type="ARBA" id="ARBA00016020"/>
    </source>
</evidence>
<gene>
    <name evidence="9" type="ORF">JAAARDRAFT_36863</name>
</gene>
<dbReference type="FunCoup" id="A0A067PMP9">
    <property type="interactions" value="214"/>
</dbReference>
<dbReference type="EMBL" id="KL197723">
    <property type="protein sequence ID" value="KDQ56073.1"/>
    <property type="molecule type" value="Genomic_DNA"/>
</dbReference>
<evidence type="ECO:0000259" key="8">
    <source>
        <dbReference type="Pfam" id="PF08389"/>
    </source>
</evidence>
<dbReference type="OrthoDB" id="2016913at2759"/>
<keyword evidence="4" id="KW-0813">Transport</keyword>
<dbReference type="InterPro" id="IPR051345">
    <property type="entry name" value="Importin_beta-like_NTR"/>
</dbReference>
<comment type="similarity">
    <text evidence="2">Belongs to the importin beta family.</text>
</comment>
<dbReference type="InParanoid" id="A0A067PMP9"/>
<comment type="subcellular location">
    <subcellularLocation>
        <location evidence="1">Nucleus</location>
    </subcellularLocation>
</comment>
<evidence type="ECO:0000256" key="1">
    <source>
        <dbReference type="ARBA" id="ARBA00004123"/>
    </source>
</evidence>
<feature type="compositionally biased region" description="Basic and acidic residues" evidence="7">
    <location>
        <begin position="534"/>
        <end position="546"/>
    </location>
</feature>
<organism evidence="9 10">
    <name type="scientific">Jaapia argillacea MUCL 33604</name>
    <dbReference type="NCBI Taxonomy" id="933084"/>
    <lineage>
        <taxon>Eukaryota</taxon>
        <taxon>Fungi</taxon>
        <taxon>Dikarya</taxon>
        <taxon>Basidiomycota</taxon>
        <taxon>Agaricomycotina</taxon>
        <taxon>Agaricomycetes</taxon>
        <taxon>Agaricomycetidae</taxon>
        <taxon>Jaapiales</taxon>
        <taxon>Jaapiaceae</taxon>
        <taxon>Jaapia</taxon>
    </lineage>
</organism>
<evidence type="ECO:0000313" key="9">
    <source>
        <dbReference type="EMBL" id="KDQ56073.1"/>
    </source>
</evidence>
<evidence type="ECO:0000256" key="5">
    <source>
        <dbReference type="ARBA" id="ARBA00022737"/>
    </source>
</evidence>
<evidence type="ECO:0000313" key="10">
    <source>
        <dbReference type="Proteomes" id="UP000027265"/>
    </source>
</evidence>